<dbReference type="AlphaFoldDB" id="A0A0C3C4U1"/>
<dbReference type="InterPro" id="IPR006073">
    <property type="entry name" value="GTP-bd"/>
</dbReference>
<dbReference type="EMBL" id="KN831774">
    <property type="protein sequence ID" value="KIM43890.1"/>
    <property type="molecule type" value="Genomic_DNA"/>
</dbReference>
<reference evidence="3 4" key="1">
    <citation type="submission" date="2014-04" db="EMBL/GenBank/DDBJ databases">
        <authorList>
            <consortium name="DOE Joint Genome Institute"/>
            <person name="Kuo A."/>
            <person name="Gay G."/>
            <person name="Dore J."/>
            <person name="Kohler A."/>
            <person name="Nagy L.G."/>
            <person name="Floudas D."/>
            <person name="Copeland A."/>
            <person name="Barry K.W."/>
            <person name="Cichocki N."/>
            <person name="Veneault-Fourrey C."/>
            <person name="LaButti K."/>
            <person name="Lindquist E.A."/>
            <person name="Lipzen A."/>
            <person name="Lundell T."/>
            <person name="Morin E."/>
            <person name="Murat C."/>
            <person name="Sun H."/>
            <person name="Tunlid A."/>
            <person name="Henrissat B."/>
            <person name="Grigoriev I.V."/>
            <person name="Hibbett D.S."/>
            <person name="Martin F."/>
            <person name="Nordberg H.P."/>
            <person name="Cantor M.N."/>
            <person name="Hua S.X."/>
        </authorList>
    </citation>
    <scope>NUCLEOTIDE SEQUENCE [LARGE SCALE GENOMIC DNA]</scope>
    <source>
        <strain evidence="4">h7</strain>
    </source>
</reference>
<sequence>MGVTGTGKSSFIRLLTGDMSVKVGDDLESETSDVQVLEFVDPETRRKVTIVDTPGFDDSRSGVTDTDILGKITEYLLKEYDQERKLNGLVYVQRVSDPRFSGQSSRNLRMFRELCGKAAYKNVVVLTTYWDQLSTHEEGVRREAQLKSKYFAALVDGGAEFMRHDRTVESARAVLRHILPIPPAVTQIQKEIRQEGKALEDTGARSVHSKEVEAALAKYKNEIANLTAEMARIQASNTAARRELELELAELRNSLAGREREQSELRKGLVEEREFRQRLEEKAEKMTAQFQRQIQTLSKADQAKELRRQQAATREAVDRALREARKQPLSRRLMDVAEDIPLLPNFLGKPILGGVGLGLDIVKGVLR</sequence>
<evidence type="ECO:0000256" key="1">
    <source>
        <dbReference type="SAM" id="Coils"/>
    </source>
</evidence>
<gene>
    <name evidence="3" type="ORF">M413DRAFT_370839</name>
</gene>
<evidence type="ECO:0000313" key="4">
    <source>
        <dbReference type="Proteomes" id="UP000053424"/>
    </source>
</evidence>
<dbReference type="SUPFAM" id="SSF52540">
    <property type="entry name" value="P-loop containing nucleoside triphosphate hydrolases"/>
    <property type="match status" value="1"/>
</dbReference>
<evidence type="ECO:0000259" key="2">
    <source>
        <dbReference type="Pfam" id="PF01926"/>
    </source>
</evidence>
<proteinExistence type="predicted"/>
<dbReference type="Proteomes" id="UP000053424">
    <property type="component" value="Unassembled WGS sequence"/>
</dbReference>
<dbReference type="Pfam" id="PF01926">
    <property type="entry name" value="MMR_HSR1"/>
    <property type="match status" value="1"/>
</dbReference>
<dbReference type="GO" id="GO:0005525">
    <property type="term" value="F:GTP binding"/>
    <property type="evidence" value="ECO:0007669"/>
    <property type="project" value="InterPro"/>
</dbReference>
<dbReference type="Gene3D" id="3.40.50.300">
    <property type="entry name" value="P-loop containing nucleotide triphosphate hydrolases"/>
    <property type="match status" value="1"/>
</dbReference>
<evidence type="ECO:0000313" key="3">
    <source>
        <dbReference type="EMBL" id="KIM43890.1"/>
    </source>
</evidence>
<dbReference type="InterPro" id="IPR027417">
    <property type="entry name" value="P-loop_NTPase"/>
</dbReference>
<organism evidence="3 4">
    <name type="scientific">Hebeloma cylindrosporum</name>
    <dbReference type="NCBI Taxonomy" id="76867"/>
    <lineage>
        <taxon>Eukaryota</taxon>
        <taxon>Fungi</taxon>
        <taxon>Dikarya</taxon>
        <taxon>Basidiomycota</taxon>
        <taxon>Agaricomycotina</taxon>
        <taxon>Agaricomycetes</taxon>
        <taxon>Agaricomycetidae</taxon>
        <taxon>Agaricales</taxon>
        <taxon>Agaricineae</taxon>
        <taxon>Hymenogastraceae</taxon>
        <taxon>Hebeloma</taxon>
    </lineage>
</organism>
<dbReference type="HOGENOM" id="CLU_018003_1_0_1"/>
<accession>A0A0C3C4U1</accession>
<name>A0A0C3C4U1_HEBCY</name>
<reference evidence="4" key="2">
    <citation type="submission" date="2015-01" db="EMBL/GenBank/DDBJ databases">
        <title>Evolutionary Origins and Diversification of the Mycorrhizal Mutualists.</title>
        <authorList>
            <consortium name="DOE Joint Genome Institute"/>
            <consortium name="Mycorrhizal Genomics Consortium"/>
            <person name="Kohler A."/>
            <person name="Kuo A."/>
            <person name="Nagy L.G."/>
            <person name="Floudas D."/>
            <person name="Copeland A."/>
            <person name="Barry K.W."/>
            <person name="Cichocki N."/>
            <person name="Veneault-Fourrey C."/>
            <person name="LaButti K."/>
            <person name="Lindquist E.A."/>
            <person name="Lipzen A."/>
            <person name="Lundell T."/>
            <person name="Morin E."/>
            <person name="Murat C."/>
            <person name="Riley R."/>
            <person name="Ohm R."/>
            <person name="Sun H."/>
            <person name="Tunlid A."/>
            <person name="Henrissat B."/>
            <person name="Grigoriev I.V."/>
            <person name="Hibbett D.S."/>
            <person name="Martin F."/>
        </authorList>
    </citation>
    <scope>NUCLEOTIDE SEQUENCE [LARGE SCALE GENOMIC DNA]</scope>
    <source>
        <strain evidence="4">h7</strain>
    </source>
</reference>
<dbReference type="OrthoDB" id="8954335at2759"/>
<keyword evidence="1" id="KW-0175">Coiled coil</keyword>
<protein>
    <recommendedName>
        <fullName evidence="2">G domain-containing protein</fullName>
    </recommendedName>
</protein>
<keyword evidence="4" id="KW-1185">Reference proteome</keyword>
<feature type="domain" description="G" evidence="2">
    <location>
        <begin position="1"/>
        <end position="68"/>
    </location>
</feature>
<feature type="coiled-coil region" evidence="1">
    <location>
        <begin position="209"/>
        <end position="323"/>
    </location>
</feature>